<dbReference type="SUPFAM" id="SSF47413">
    <property type="entry name" value="lambda repressor-like DNA-binding domains"/>
    <property type="match status" value="1"/>
</dbReference>
<evidence type="ECO:0000256" key="3">
    <source>
        <dbReference type="ARBA" id="ARBA00023125"/>
    </source>
</evidence>
<dbReference type="Gene3D" id="1.10.260.40">
    <property type="entry name" value="lambda repressor-like DNA-binding domains"/>
    <property type="match status" value="1"/>
</dbReference>
<dbReference type="InterPro" id="IPR010982">
    <property type="entry name" value="Lambda_DNA-bd_dom_sf"/>
</dbReference>
<evidence type="ECO:0000313" key="7">
    <source>
        <dbReference type="Proteomes" id="UP000634179"/>
    </source>
</evidence>
<evidence type="ECO:0000256" key="1">
    <source>
        <dbReference type="ARBA" id="ARBA00006157"/>
    </source>
</evidence>
<feature type="domain" description="Ner winged helix-turn-helix DNA-binding" evidence="5">
    <location>
        <begin position="3"/>
        <end position="61"/>
    </location>
</feature>
<accession>A0AA40Y131</accession>
<evidence type="ECO:0000313" key="6">
    <source>
        <dbReference type="EMBL" id="MBH1788774.1"/>
    </source>
</evidence>
<dbReference type="InterPro" id="IPR038722">
    <property type="entry name" value="Ner_HTH_dom"/>
</dbReference>
<gene>
    <name evidence="6" type="ORF">I5V89_02690</name>
</gene>
<dbReference type="RefSeq" id="WP_158230133.1">
    <property type="nucleotide sequence ID" value="NZ_CP182517.1"/>
</dbReference>
<protein>
    <submittedName>
        <fullName evidence="6">Helix-turn-helix domain-containing protein</fullName>
    </submittedName>
</protein>
<dbReference type="Pfam" id="PF13693">
    <property type="entry name" value="HTH_35"/>
    <property type="match status" value="1"/>
</dbReference>
<evidence type="ECO:0000256" key="2">
    <source>
        <dbReference type="ARBA" id="ARBA00023015"/>
    </source>
</evidence>
<evidence type="ECO:0000256" key="4">
    <source>
        <dbReference type="ARBA" id="ARBA00023163"/>
    </source>
</evidence>
<comment type="similarity">
    <text evidence="1">Belongs to the ner transcriptional regulatory family.</text>
</comment>
<comment type="caution">
    <text evidence="6">The sequence shown here is derived from an EMBL/GenBank/DDBJ whole genome shotgun (WGS) entry which is preliminary data.</text>
</comment>
<keyword evidence="4" id="KW-0804">Transcription</keyword>
<organism evidence="6 7">
    <name type="scientific">Stenotrophomonas maltophilia</name>
    <name type="common">Pseudomonas maltophilia</name>
    <name type="synonym">Xanthomonas maltophilia</name>
    <dbReference type="NCBI Taxonomy" id="40324"/>
    <lineage>
        <taxon>Bacteria</taxon>
        <taxon>Pseudomonadati</taxon>
        <taxon>Pseudomonadota</taxon>
        <taxon>Gammaproteobacteria</taxon>
        <taxon>Lysobacterales</taxon>
        <taxon>Lysobacteraceae</taxon>
        <taxon>Stenotrophomonas</taxon>
        <taxon>Stenotrophomonas maltophilia group</taxon>
    </lineage>
</organism>
<sequence>MRLRLAGSSLACIARELGIQPTTVTATSQGKRRSRRIELAIARKLGCTPQSLWPARYDEAASQEGLP</sequence>
<keyword evidence="2" id="KW-0805">Transcription regulation</keyword>
<dbReference type="GO" id="GO:0003677">
    <property type="term" value="F:DNA binding"/>
    <property type="evidence" value="ECO:0007669"/>
    <property type="project" value="UniProtKB-KW"/>
</dbReference>
<keyword evidence="3" id="KW-0238">DNA-binding</keyword>
<name>A0AA40Y131_STEMA</name>
<evidence type="ECO:0000259" key="5">
    <source>
        <dbReference type="Pfam" id="PF13693"/>
    </source>
</evidence>
<dbReference type="Proteomes" id="UP000634179">
    <property type="component" value="Unassembled WGS sequence"/>
</dbReference>
<reference evidence="6" key="1">
    <citation type="submission" date="2020-11" db="EMBL/GenBank/DDBJ databases">
        <title>Enhanced detection system for hospital associated transmission using whole genome sequencing surveillance.</title>
        <authorList>
            <person name="Harrison L.H."/>
            <person name="Van Tyne D."/>
            <person name="Marsh J.W."/>
            <person name="Griffith M.P."/>
            <person name="Snyder D.J."/>
            <person name="Cooper V.S."/>
            <person name="Mustapha M."/>
        </authorList>
    </citation>
    <scope>NUCLEOTIDE SEQUENCE</scope>
    <source>
        <strain evidence="6">STEN00053</strain>
    </source>
</reference>
<proteinExistence type="inferred from homology"/>
<dbReference type="EMBL" id="JADUOV010000001">
    <property type="protein sequence ID" value="MBH1788774.1"/>
    <property type="molecule type" value="Genomic_DNA"/>
</dbReference>
<dbReference type="AlphaFoldDB" id="A0AA40Y131"/>